<feature type="domain" description="Peptidase M28" evidence="1">
    <location>
        <begin position="5"/>
        <end position="91"/>
    </location>
</feature>
<comment type="caution">
    <text evidence="2">The sequence shown here is derived from an EMBL/GenBank/DDBJ whole genome shotgun (WGS) entry which is preliminary data.</text>
</comment>
<organism evidence="2 3">
    <name type="scientific">Nannocystis pusilla</name>
    <dbReference type="NCBI Taxonomy" id="889268"/>
    <lineage>
        <taxon>Bacteria</taxon>
        <taxon>Pseudomonadati</taxon>
        <taxon>Myxococcota</taxon>
        <taxon>Polyangia</taxon>
        <taxon>Nannocystales</taxon>
        <taxon>Nannocystaceae</taxon>
        <taxon>Nannocystis</taxon>
    </lineage>
</organism>
<evidence type="ECO:0000259" key="1">
    <source>
        <dbReference type="Pfam" id="PF04389"/>
    </source>
</evidence>
<gene>
    <name evidence="2" type="ORF">OV079_40975</name>
</gene>
<sequence length="115" mass="12668">MKVPNVLAKISGSDLRDEIVVVGAHYDHIGAVGRGECGESRKGDVVDVICNGADDNASGTAMLLELARHFAEQRPRRTVLFAHFAGESWGCSARRRWRTSRRLRSTRSSPWSTST</sequence>
<dbReference type="PANTHER" id="PTHR12147:SF26">
    <property type="entry name" value="PEPTIDASE M28 DOMAIN-CONTAINING PROTEIN"/>
    <property type="match status" value="1"/>
</dbReference>
<dbReference type="PANTHER" id="PTHR12147">
    <property type="entry name" value="METALLOPEPTIDASE M28 FAMILY MEMBER"/>
    <property type="match status" value="1"/>
</dbReference>
<evidence type="ECO:0000313" key="2">
    <source>
        <dbReference type="EMBL" id="MCY1011824.1"/>
    </source>
</evidence>
<proteinExistence type="predicted"/>
<dbReference type="GO" id="GO:0006508">
    <property type="term" value="P:proteolysis"/>
    <property type="evidence" value="ECO:0007669"/>
    <property type="project" value="InterPro"/>
</dbReference>
<dbReference type="Pfam" id="PF04389">
    <property type="entry name" value="Peptidase_M28"/>
    <property type="match status" value="1"/>
</dbReference>
<protein>
    <submittedName>
        <fullName evidence="2">M28 family peptidase</fullName>
    </submittedName>
</protein>
<name>A0A9X3EWV0_9BACT</name>
<accession>A0A9X3EWV0</accession>
<dbReference type="EMBL" id="JAPNKE010000002">
    <property type="protein sequence ID" value="MCY1011824.1"/>
    <property type="molecule type" value="Genomic_DNA"/>
</dbReference>
<dbReference type="SUPFAM" id="SSF53187">
    <property type="entry name" value="Zn-dependent exopeptidases"/>
    <property type="match status" value="1"/>
</dbReference>
<dbReference type="InterPro" id="IPR007484">
    <property type="entry name" value="Peptidase_M28"/>
</dbReference>
<dbReference type="AlphaFoldDB" id="A0A9X3EWV0"/>
<dbReference type="Proteomes" id="UP001150924">
    <property type="component" value="Unassembled WGS sequence"/>
</dbReference>
<evidence type="ECO:0000313" key="3">
    <source>
        <dbReference type="Proteomes" id="UP001150924"/>
    </source>
</evidence>
<keyword evidence="3" id="KW-1185">Reference proteome</keyword>
<dbReference type="InterPro" id="IPR045175">
    <property type="entry name" value="M28_fam"/>
</dbReference>
<dbReference type="Gene3D" id="3.40.630.10">
    <property type="entry name" value="Zn peptidases"/>
    <property type="match status" value="1"/>
</dbReference>
<reference evidence="2" key="1">
    <citation type="submission" date="2022-11" db="EMBL/GenBank/DDBJ databases">
        <title>Minimal conservation of predation-associated metabolite biosynthetic gene clusters underscores biosynthetic potential of Myxococcota including descriptions for ten novel species: Archangium lansinium sp. nov., Myxococcus landrumus sp. nov., Nannocystis bai.</title>
        <authorList>
            <person name="Ahearne A."/>
            <person name="Stevens C."/>
            <person name="Phillips K."/>
        </authorList>
    </citation>
    <scope>NUCLEOTIDE SEQUENCE</scope>
    <source>
        <strain evidence="2">Na p29</strain>
    </source>
</reference>
<dbReference type="GO" id="GO:0008235">
    <property type="term" value="F:metalloexopeptidase activity"/>
    <property type="evidence" value="ECO:0007669"/>
    <property type="project" value="InterPro"/>
</dbReference>